<accession>A0A1I6L2F2</accession>
<dbReference type="Proteomes" id="UP000198824">
    <property type="component" value="Unassembled WGS sequence"/>
</dbReference>
<keyword evidence="2" id="KW-1185">Reference proteome</keyword>
<dbReference type="InterPro" id="IPR024524">
    <property type="entry name" value="DUF3800"/>
</dbReference>
<evidence type="ECO:0000313" key="1">
    <source>
        <dbReference type="EMBL" id="SFR97644.1"/>
    </source>
</evidence>
<reference evidence="1 2" key="1">
    <citation type="submission" date="2016-10" db="EMBL/GenBank/DDBJ databases">
        <authorList>
            <person name="de Groot N.N."/>
        </authorList>
    </citation>
    <scope>NUCLEOTIDE SEQUENCE [LARGE SCALE GENOMIC DNA]</scope>
    <source>
        <strain evidence="1 2">S5-249</strain>
    </source>
</reference>
<dbReference type="RefSeq" id="WP_093314492.1">
    <property type="nucleotide sequence ID" value="NZ_FOZG01000002.1"/>
</dbReference>
<proteinExistence type="predicted"/>
<dbReference type="Pfam" id="PF12686">
    <property type="entry name" value="DUF3800"/>
    <property type="match status" value="1"/>
</dbReference>
<dbReference type="AlphaFoldDB" id="A0A1I6L2F2"/>
<sequence>MTGTFVAYIDESGCEGGDHGKGASEWFGLTAVVTTQAHVPTLSERITAFRAEYRRSPDWSFKFTSLDPKRKIRICQALAEMPVLITSILVHKPSLTNEKLRTDHKRLYFYYGKFLVERISWICRDSKSATSEDKRCQLVFSKRSKFPYEELAKYIERLPEADRSSRAAWEHIDPALLSAVPHHESDGCLFADAAASALTLAVESTEFGITDNRPQIELLSRYYAPAKVYRGNSLKLFPSEADSFPMTDPRLAWMRFYFGF</sequence>
<evidence type="ECO:0008006" key="3">
    <source>
        <dbReference type="Google" id="ProtNLM"/>
    </source>
</evidence>
<gene>
    <name evidence="1" type="ORF">SAMN05192580_2189</name>
</gene>
<dbReference type="EMBL" id="FOZG01000002">
    <property type="protein sequence ID" value="SFR97644.1"/>
    <property type="molecule type" value="Genomic_DNA"/>
</dbReference>
<dbReference type="STRING" id="1166337.SAMN05192580_2189"/>
<name>A0A1I6L2F2_9SPHN</name>
<organism evidence="1 2">
    <name type="scientific">Sphingomonas jatrophae</name>
    <dbReference type="NCBI Taxonomy" id="1166337"/>
    <lineage>
        <taxon>Bacteria</taxon>
        <taxon>Pseudomonadati</taxon>
        <taxon>Pseudomonadota</taxon>
        <taxon>Alphaproteobacteria</taxon>
        <taxon>Sphingomonadales</taxon>
        <taxon>Sphingomonadaceae</taxon>
        <taxon>Sphingomonas</taxon>
    </lineage>
</organism>
<protein>
    <recommendedName>
        <fullName evidence="3">DUF3800 domain-containing protein</fullName>
    </recommendedName>
</protein>
<evidence type="ECO:0000313" key="2">
    <source>
        <dbReference type="Proteomes" id="UP000198824"/>
    </source>
</evidence>